<reference evidence="1 2" key="1">
    <citation type="submission" date="2016-10" db="EMBL/GenBank/DDBJ databases">
        <authorList>
            <person name="Varghese N."/>
            <person name="Submissions S."/>
        </authorList>
    </citation>
    <scope>NUCLEOTIDE SEQUENCE [LARGE SCALE GENOMIC DNA]</scope>
    <source>
        <strain evidence="1 2">Nl1</strain>
    </source>
</reference>
<evidence type="ECO:0000313" key="1">
    <source>
        <dbReference type="EMBL" id="SDQ80221.1"/>
    </source>
</evidence>
<dbReference type="EMBL" id="FNKY01000001">
    <property type="protein sequence ID" value="SDQ80221.1"/>
    <property type="molecule type" value="Genomic_DNA"/>
</dbReference>
<keyword evidence="2" id="KW-1185">Reference proteome</keyword>
<organism evidence="1 2">
    <name type="scientific">Nitrosospira multiformis</name>
    <dbReference type="NCBI Taxonomy" id="1231"/>
    <lineage>
        <taxon>Bacteria</taxon>
        <taxon>Pseudomonadati</taxon>
        <taxon>Pseudomonadota</taxon>
        <taxon>Betaproteobacteria</taxon>
        <taxon>Nitrosomonadales</taxon>
        <taxon>Nitrosomonadaceae</taxon>
        <taxon>Nitrosospira</taxon>
    </lineage>
</organism>
<dbReference type="Proteomes" id="UP000183471">
    <property type="component" value="Unassembled WGS sequence"/>
</dbReference>
<protein>
    <submittedName>
        <fullName evidence="1">Uncharacterized protein</fullName>
    </submittedName>
</protein>
<gene>
    <name evidence="1" type="ORF">SAMN05216402_2347</name>
</gene>
<sequence>MATEPRMVGLQGGIALVAWQLLVTSIIKRGLSFVLKDLPGDKPVVFRIGKA</sequence>
<accession>A0ABY0TGN0</accession>
<evidence type="ECO:0000313" key="2">
    <source>
        <dbReference type="Proteomes" id="UP000183471"/>
    </source>
</evidence>
<name>A0ABY0TGN0_9PROT</name>
<proteinExistence type="predicted"/>
<comment type="caution">
    <text evidence="1">The sequence shown here is derived from an EMBL/GenBank/DDBJ whole genome shotgun (WGS) entry which is preliminary data.</text>
</comment>